<evidence type="ECO:0000313" key="4">
    <source>
        <dbReference type="Proteomes" id="UP000076858"/>
    </source>
</evidence>
<dbReference type="EMBL" id="LRGB01001348">
    <property type="protein sequence ID" value="KZS12857.1"/>
    <property type="molecule type" value="Genomic_DNA"/>
</dbReference>
<keyword evidence="2" id="KW-0732">Signal</keyword>
<feature type="chain" id="PRO_5013461979" evidence="2">
    <location>
        <begin position="20"/>
        <end position="146"/>
    </location>
</feature>
<evidence type="ECO:0000256" key="2">
    <source>
        <dbReference type="SAM" id="SignalP"/>
    </source>
</evidence>
<name>A0A0P5BRW9_9CRUS</name>
<proteinExistence type="predicted"/>
<feature type="signal peptide" evidence="2">
    <location>
        <begin position="1"/>
        <end position="19"/>
    </location>
</feature>
<dbReference type="AlphaFoldDB" id="A0A0P5BRW9"/>
<dbReference type="OrthoDB" id="6371310at2759"/>
<feature type="compositionally biased region" description="Low complexity" evidence="1">
    <location>
        <begin position="92"/>
        <end position="113"/>
    </location>
</feature>
<dbReference type="Proteomes" id="UP000076858">
    <property type="component" value="Unassembled WGS sequence"/>
</dbReference>
<gene>
    <name evidence="3" type="ORF">APZ42_022098</name>
</gene>
<organism evidence="3 4">
    <name type="scientific">Daphnia magna</name>
    <dbReference type="NCBI Taxonomy" id="35525"/>
    <lineage>
        <taxon>Eukaryota</taxon>
        <taxon>Metazoa</taxon>
        <taxon>Ecdysozoa</taxon>
        <taxon>Arthropoda</taxon>
        <taxon>Crustacea</taxon>
        <taxon>Branchiopoda</taxon>
        <taxon>Diplostraca</taxon>
        <taxon>Cladocera</taxon>
        <taxon>Anomopoda</taxon>
        <taxon>Daphniidae</taxon>
        <taxon>Daphnia</taxon>
    </lineage>
</organism>
<keyword evidence="4" id="KW-1185">Reference proteome</keyword>
<comment type="caution">
    <text evidence="3">The sequence shown here is derived from an EMBL/GenBank/DDBJ whole genome shotgun (WGS) entry which is preliminary data.</text>
</comment>
<evidence type="ECO:0000313" key="3">
    <source>
        <dbReference type="EMBL" id="KZS12857.1"/>
    </source>
</evidence>
<protein>
    <submittedName>
        <fullName evidence="3">Uncharacterized protein</fullName>
    </submittedName>
</protein>
<feature type="region of interest" description="Disordered" evidence="1">
    <location>
        <begin position="48"/>
        <end position="146"/>
    </location>
</feature>
<sequence>MKMCAILIVTAMASYMTQAVPLPHQQGNDPFNSITRIFNEMATNTFSSAAAQQAPHHQGMWPAGGRPVSASASAGRGHEFSSGHNSGSMWQHASASASGPVAASASASVHSSSTRSHQQKSRQGRPANRTGRPSRNRNSSRNENHI</sequence>
<accession>A0A0P5BRW9</accession>
<feature type="compositionally biased region" description="Polar residues" evidence="1">
    <location>
        <begin position="82"/>
        <end position="91"/>
    </location>
</feature>
<reference evidence="3 4" key="1">
    <citation type="submission" date="2016-03" db="EMBL/GenBank/DDBJ databases">
        <title>EvidentialGene: Evidence-directed Construction of Genes on Genomes.</title>
        <authorList>
            <person name="Gilbert D.G."/>
            <person name="Choi J.-H."/>
            <person name="Mockaitis K."/>
            <person name="Colbourne J."/>
            <person name="Pfrender M."/>
        </authorList>
    </citation>
    <scope>NUCLEOTIDE SEQUENCE [LARGE SCALE GENOMIC DNA]</scope>
    <source>
        <strain evidence="3 4">Xinb3</strain>
        <tissue evidence="3">Complete organism</tissue>
    </source>
</reference>
<evidence type="ECO:0000256" key="1">
    <source>
        <dbReference type="SAM" id="MobiDB-lite"/>
    </source>
</evidence>
<feature type="compositionally biased region" description="Low complexity" evidence="1">
    <location>
        <begin position="128"/>
        <end position="139"/>
    </location>
</feature>